<dbReference type="InterPro" id="IPR017930">
    <property type="entry name" value="Myb_dom"/>
</dbReference>
<organism evidence="6 7">
    <name type="scientific">Chrysophaeum taylorii</name>
    <dbReference type="NCBI Taxonomy" id="2483200"/>
    <lineage>
        <taxon>Eukaryota</taxon>
        <taxon>Sar</taxon>
        <taxon>Stramenopiles</taxon>
        <taxon>Ochrophyta</taxon>
        <taxon>Pelagophyceae</taxon>
        <taxon>Pelagomonadales</taxon>
        <taxon>Pelagomonadaceae</taxon>
        <taxon>Chrysophaeum</taxon>
    </lineage>
</organism>
<feature type="compositionally biased region" description="Low complexity" evidence="3">
    <location>
        <begin position="551"/>
        <end position="560"/>
    </location>
</feature>
<evidence type="ECO:0000259" key="4">
    <source>
        <dbReference type="PROSITE" id="PS50090"/>
    </source>
</evidence>
<dbReference type="PROSITE" id="PS51294">
    <property type="entry name" value="HTH_MYB"/>
    <property type="match status" value="3"/>
</dbReference>
<gene>
    <name evidence="6" type="ORF">CTAYLR_004717</name>
</gene>
<feature type="compositionally biased region" description="Acidic residues" evidence="3">
    <location>
        <begin position="521"/>
        <end position="531"/>
    </location>
</feature>
<feature type="domain" description="Myb-like" evidence="4">
    <location>
        <begin position="260"/>
        <end position="317"/>
    </location>
</feature>
<comment type="caution">
    <text evidence="6">The sequence shown here is derived from an EMBL/GenBank/DDBJ whole genome shotgun (WGS) entry which is preliminary data.</text>
</comment>
<dbReference type="InterPro" id="IPR009057">
    <property type="entry name" value="Homeodomain-like_sf"/>
</dbReference>
<accession>A0AAD7U7R5</accession>
<dbReference type="SUPFAM" id="SSF46689">
    <property type="entry name" value="Homeodomain-like"/>
    <property type="match status" value="2"/>
</dbReference>
<feature type="domain" description="HTH myb-type" evidence="5">
    <location>
        <begin position="260"/>
        <end position="321"/>
    </location>
</feature>
<dbReference type="GO" id="GO:0005634">
    <property type="term" value="C:nucleus"/>
    <property type="evidence" value="ECO:0007669"/>
    <property type="project" value="TreeGrafter"/>
</dbReference>
<dbReference type="GO" id="GO:0000981">
    <property type="term" value="F:DNA-binding transcription factor activity, RNA polymerase II-specific"/>
    <property type="evidence" value="ECO:0007669"/>
    <property type="project" value="TreeGrafter"/>
</dbReference>
<dbReference type="CDD" id="cd00167">
    <property type="entry name" value="SANT"/>
    <property type="match status" value="3"/>
</dbReference>
<feature type="domain" description="Myb-like" evidence="4">
    <location>
        <begin position="318"/>
        <end position="368"/>
    </location>
</feature>
<reference evidence="6" key="1">
    <citation type="submission" date="2023-01" db="EMBL/GenBank/DDBJ databases">
        <title>Metagenome sequencing of chrysophaentin producing Chrysophaeum taylorii.</title>
        <authorList>
            <person name="Davison J."/>
            <person name="Bewley C."/>
        </authorList>
    </citation>
    <scope>NUCLEOTIDE SEQUENCE</scope>
    <source>
        <strain evidence="6">NIES-1699</strain>
    </source>
</reference>
<feature type="region of interest" description="Disordered" evidence="3">
    <location>
        <begin position="384"/>
        <end position="421"/>
    </location>
</feature>
<dbReference type="InterPro" id="IPR001005">
    <property type="entry name" value="SANT/Myb"/>
</dbReference>
<feature type="domain" description="HTH myb-type" evidence="5">
    <location>
        <begin position="322"/>
        <end position="372"/>
    </location>
</feature>
<keyword evidence="7" id="KW-1185">Reference proteome</keyword>
<dbReference type="GO" id="GO:0000978">
    <property type="term" value="F:RNA polymerase II cis-regulatory region sequence-specific DNA binding"/>
    <property type="evidence" value="ECO:0007669"/>
    <property type="project" value="TreeGrafter"/>
</dbReference>
<dbReference type="SMART" id="SM00717">
    <property type="entry name" value="SANT"/>
    <property type="match status" value="3"/>
</dbReference>
<dbReference type="Pfam" id="PF00249">
    <property type="entry name" value="Myb_DNA-binding"/>
    <property type="match status" value="1"/>
</dbReference>
<dbReference type="InterPro" id="IPR050560">
    <property type="entry name" value="MYB_TF"/>
</dbReference>
<feature type="domain" description="HTH myb-type" evidence="5">
    <location>
        <begin position="191"/>
        <end position="259"/>
    </location>
</feature>
<dbReference type="Pfam" id="PF13921">
    <property type="entry name" value="Myb_DNA-bind_6"/>
    <property type="match status" value="1"/>
</dbReference>
<keyword evidence="1" id="KW-0677">Repeat</keyword>
<dbReference type="AlphaFoldDB" id="A0AAD7U7R5"/>
<dbReference type="Gene3D" id="1.10.10.60">
    <property type="entry name" value="Homeodomain-like"/>
    <property type="match status" value="3"/>
</dbReference>
<name>A0AAD7U7R5_9STRA</name>
<evidence type="ECO:0000259" key="5">
    <source>
        <dbReference type="PROSITE" id="PS51294"/>
    </source>
</evidence>
<evidence type="ECO:0000313" key="7">
    <source>
        <dbReference type="Proteomes" id="UP001230188"/>
    </source>
</evidence>
<dbReference type="PANTHER" id="PTHR45614:SF25">
    <property type="entry name" value="MYB PROTEIN"/>
    <property type="match status" value="1"/>
</dbReference>
<sequence>MELTTDVEHPSKRVKVDDLGSRVEGPRVGVGATVLVRPGELGPSELPGAPGEPSVTVGNIEDFVASAAKSLDVGGATEATAKQLGFDPASLPQPAATVEATLGVATAASGGVEHEGGSGAPSPTRAVPVDPDHLPDSMKLLAQEHGASFLERFAAAANSSTAAGDEGLSPGLINLMHAVSTSGEDKKARPRKASIGGKWTPEEDKRLLDIVNEHGAKKWKRIAELLGRVFYQLEHHQNTPPRRTVRTDIQCLHRWTKVIKPGLNKGPWTPEEDNIVRENVLKMQAESSEGVVKWATIAQQLPGRLGKQCRERWFNHLDPSIKKGEWTAEENRILFEAQRHFGNRWCEIAKLLPGRSENAIKNRWNSSAMKRHIQAAKLDANSPAAGPTTFGVPDPASSPTRPLVKNGSPGSRPVPAVGETQLPESVPTFGVAGGENNVLTEPAFTQLNDVLSNRQVFPRVAANLVRMMLCQVTLTDDQAAVLSETCRKRLDEDAHLYDNVDPVRLQLEQVIKARTTRKSPDDDDDEDDDDPAERRDHTLVSPQHNHLGPEQQQQQQQQHHQQQHHLHHQEHASFNAPAPHLVVPDSHDGTAI</sequence>
<dbReference type="Proteomes" id="UP001230188">
    <property type="component" value="Unassembled WGS sequence"/>
</dbReference>
<keyword evidence="2" id="KW-0238">DNA-binding</keyword>
<protein>
    <submittedName>
        <fullName evidence="6">Uncharacterized protein</fullName>
    </submittedName>
</protein>
<dbReference type="FunFam" id="1.10.10.60:FF:000010">
    <property type="entry name" value="Transcriptional activator Myb isoform A"/>
    <property type="match status" value="1"/>
</dbReference>
<dbReference type="EMBL" id="JAQMWT010000548">
    <property type="protein sequence ID" value="KAJ8599673.1"/>
    <property type="molecule type" value="Genomic_DNA"/>
</dbReference>
<dbReference type="PROSITE" id="PS50090">
    <property type="entry name" value="MYB_LIKE"/>
    <property type="match status" value="3"/>
</dbReference>
<evidence type="ECO:0000256" key="1">
    <source>
        <dbReference type="ARBA" id="ARBA00022737"/>
    </source>
</evidence>
<proteinExistence type="predicted"/>
<dbReference type="PANTHER" id="PTHR45614">
    <property type="entry name" value="MYB PROTEIN-RELATED"/>
    <property type="match status" value="1"/>
</dbReference>
<evidence type="ECO:0000256" key="3">
    <source>
        <dbReference type="SAM" id="MobiDB-lite"/>
    </source>
</evidence>
<evidence type="ECO:0000313" key="6">
    <source>
        <dbReference type="EMBL" id="KAJ8599673.1"/>
    </source>
</evidence>
<evidence type="ECO:0000256" key="2">
    <source>
        <dbReference type="ARBA" id="ARBA00023125"/>
    </source>
</evidence>
<feature type="domain" description="Myb-like" evidence="4">
    <location>
        <begin position="197"/>
        <end position="259"/>
    </location>
</feature>
<feature type="region of interest" description="Disordered" evidence="3">
    <location>
        <begin position="512"/>
        <end position="571"/>
    </location>
</feature>